<dbReference type="AlphaFoldDB" id="A0A072PMW2"/>
<evidence type="ECO:0000256" key="1">
    <source>
        <dbReference type="ARBA" id="ARBA00038376"/>
    </source>
</evidence>
<evidence type="ECO:0000313" key="3">
    <source>
        <dbReference type="EMBL" id="KEF61419.1"/>
    </source>
</evidence>
<dbReference type="Pfam" id="PF13460">
    <property type="entry name" value="NAD_binding_10"/>
    <property type="match status" value="1"/>
</dbReference>
<dbReference type="EMBL" id="AMGV01000002">
    <property type="protein sequence ID" value="KEF61419.1"/>
    <property type="molecule type" value="Genomic_DNA"/>
</dbReference>
<protein>
    <recommendedName>
        <fullName evidence="2">NAD(P)-binding domain-containing protein</fullName>
    </recommendedName>
</protein>
<dbReference type="PANTHER" id="PTHR43355:SF2">
    <property type="entry name" value="FLAVIN REDUCTASE (NADPH)"/>
    <property type="match status" value="1"/>
</dbReference>
<accession>A0A072PMW2</accession>
<keyword evidence="4" id="KW-1185">Reference proteome</keyword>
<comment type="similarity">
    <text evidence="1">Belongs to the avfA family.</text>
</comment>
<dbReference type="PANTHER" id="PTHR43355">
    <property type="entry name" value="FLAVIN REDUCTASE (NADPH)"/>
    <property type="match status" value="1"/>
</dbReference>
<dbReference type="Proteomes" id="UP000027920">
    <property type="component" value="Unassembled WGS sequence"/>
</dbReference>
<dbReference type="GeneID" id="25277925"/>
<organism evidence="3 4">
    <name type="scientific">Exophiala aquamarina CBS 119918</name>
    <dbReference type="NCBI Taxonomy" id="1182545"/>
    <lineage>
        <taxon>Eukaryota</taxon>
        <taxon>Fungi</taxon>
        <taxon>Dikarya</taxon>
        <taxon>Ascomycota</taxon>
        <taxon>Pezizomycotina</taxon>
        <taxon>Eurotiomycetes</taxon>
        <taxon>Chaetothyriomycetidae</taxon>
        <taxon>Chaetothyriales</taxon>
        <taxon>Herpotrichiellaceae</taxon>
        <taxon>Exophiala</taxon>
    </lineage>
</organism>
<dbReference type="HOGENOM" id="CLU_025711_4_3_1"/>
<name>A0A072PMW2_9EURO</name>
<comment type="caution">
    <text evidence="3">The sequence shown here is derived from an EMBL/GenBank/DDBJ whole genome shotgun (WGS) entry which is preliminary data.</text>
</comment>
<feature type="domain" description="NAD(P)-binding" evidence="2">
    <location>
        <begin position="11"/>
        <end position="239"/>
    </location>
</feature>
<dbReference type="SUPFAM" id="SSF51735">
    <property type="entry name" value="NAD(P)-binding Rossmann-fold domains"/>
    <property type="match status" value="1"/>
</dbReference>
<gene>
    <name evidence="3" type="ORF">A1O9_02985</name>
</gene>
<dbReference type="VEuPathDB" id="FungiDB:A1O9_02985"/>
<dbReference type="InterPro" id="IPR051606">
    <property type="entry name" value="Polyketide_Oxido-like"/>
</dbReference>
<dbReference type="InterPro" id="IPR036291">
    <property type="entry name" value="NAD(P)-bd_dom_sf"/>
</dbReference>
<dbReference type="Gene3D" id="3.40.50.720">
    <property type="entry name" value="NAD(P)-binding Rossmann-like Domain"/>
    <property type="match status" value="1"/>
</dbReference>
<dbReference type="GO" id="GO:0004074">
    <property type="term" value="F:biliverdin reductase [NAD(P)H] activity"/>
    <property type="evidence" value="ECO:0007669"/>
    <property type="project" value="TreeGrafter"/>
</dbReference>
<reference evidence="3 4" key="1">
    <citation type="submission" date="2013-03" db="EMBL/GenBank/DDBJ databases">
        <title>The Genome Sequence of Exophiala aquamarina CBS 119918.</title>
        <authorList>
            <consortium name="The Broad Institute Genomics Platform"/>
            <person name="Cuomo C."/>
            <person name="de Hoog S."/>
            <person name="Gorbushina A."/>
            <person name="Walker B."/>
            <person name="Young S.K."/>
            <person name="Zeng Q."/>
            <person name="Gargeya S."/>
            <person name="Fitzgerald M."/>
            <person name="Haas B."/>
            <person name="Abouelleil A."/>
            <person name="Allen A.W."/>
            <person name="Alvarado L."/>
            <person name="Arachchi H.M."/>
            <person name="Berlin A.M."/>
            <person name="Chapman S.B."/>
            <person name="Gainer-Dewar J."/>
            <person name="Goldberg J."/>
            <person name="Griggs A."/>
            <person name="Gujja S."/>
            <person name="Hansen M."/>
            <person name="Howarth C."/>
            <person name="Imamovic A."/>
            <person name="Ireland A."/>
            <person name="Larimer J."/>
            <person name="McCowan C."/>
            <person name="Murphy C."/>
            <person name="Pearson M."/>
            <person name="Poon T.W."/>
            <person name="Priest M."/>
            <person name="Roberts A."/>
            <person name="Saif S."/>
            <person name="Shea T."/>
            <person name="Sisk P."/>
            <person name="Sykes S."/>
            <person name="Wortman J."/>
            <person name="Nusbaum C."/>
            <person name="Birren B."/>
        </authorList>
    </citation>
    <scope>NUCLEOTIDE SEQUENCE [LARGE SCALE GENOMIC DNA]</scope>
    <source>
        <strain evidence="3 4">CBS 119918</strain>
    </source>
</reference>
<sequence>MPKVQHVLVLGGTGPSGIDFTNLVLSNPNGPKITLYVRTPSKLPSEQREAADPTRLRVVIGELGDQATLERALIDPATPVDAVVSFLGPYASLKAFLLRTKSSPLADTFPTILAAMKQAGVRRILAISSPAWLVQAESGKEDDLGEHSDQMSWGWWLAMRFVAFILPQGSVEMEQIGRRVAEEGTRGGWGMKWTVFRIPRLNNGAEDLEVSAGYLGQGFDGSKELSRKSMARWLVRELEAGDWIDKAPVVSNRR</sequence>
<dbReference type="STRING" id="1182545.A0A072PMW2"/>
<dbReference type="GO" id="GO:0042602">
    <property type="term" value="F:riboflavin reductase (NADPH) activity"/>
    <property type="evidence" value="ECO:0007669"/>
    <property type="project" value="TreeGrafter"/>
</dbReference>
<evidence type="ECO:0000259" key="2">
    <source>
        <dbReference type="Pfam" id="PF13460"/>
    </source>
</evidence>
<evidence type="ECO:0000313" key="4">
    <source>
        <dbReference type="Proteomes" id="UP000027920"/>
    </source>
</evidence>
<dbReference type="RefSeq" id="XP_013264009.1">
    <property type="nucleotide sequence ID" value="XM_013408555.1"/>
</dbReference>
<dbReference type="OrthoDB" id="10254221at2759"/>
<dbReference type="InterPro" id="IPR016040">
    <property type="entry name" value="NAD(P)-bd_dom"/>
</dbReference>
<proteinExistence type="inferred from homology"/>